<proteinExistence type="predicted"/>
<name>A0A0F9CJW7_9ZZZZ</name>
<comment type="caution">
    <text evidence="1">The sequence shown here is derived from an EMBL/GenBank/DDBJ whole genome shotgun (WGS) entry which is preliminary data.</text>
</comment>
<sequence>MSDNSKIYVEYMALSDLLERRHPDNPKEHNLGRLIESFQTFGYVAPGVVDELTGLFLCGHGRTEALEVMFNDPELDAPDGVEVRDDDWYIPTNRGVKFDSPLKVKAYLVADNELTLLGGWHEPKLAALLQEIGAADKTLLEVVYTGDKLDELLLELNPVPPEDFPEYSDDIETEYCCPKCRYEWSGKPK</sequence>
<evidence type="ECO:0008006" key="2">
    <source>
        <dbReference type="Google" id="ProtNLM"/>
    </source>
</evidence>
<dbReference type="AlphaFoldDB" id="A0A0F9CJW7"/>
<reference evidence="1" key="1">
    <citation type="journal article" date="2015" name="Nature">
        <title>Complex archaea that bridge the gap between prokaryotes and eukaryotes.</title>
        <authorList>
            <person name="Spang A."/>
            <person name="Saw J.H."/>
            <person name="Jorgensen S.L."/>
            <person name="Zaremba-Niedzwiedzka K."/>
            <person name="Martijn J."/>
            <person name="Lind A.E."/>
            <person name="van Eijk R."/>
            <person name="Schleper C."/>
            <person name="Guy L."/>
            <person name="Ettema T.J."/>
        </authorList>
    </citation>
    <scope>NUCLEOTIDE SEQUENCE</scope>
</reference>
<accession>A0A0F9CJW7</accession>
<evidence type="ECO:0000313" key="1">
    <source>
        <dbReference type="EMBL" id="KKL26717.1"/>
    </source>
</evidence>
<dbReference type="InterPro" id="IPR036086">
    <property type="entry name" value="ParB/Sulfiredoxin_sf"/>
</dbReference>
<dbReference type="SUPFAM" id="SSF110849">
    <property type="entry name" value="ParB/Sulfiredoxin"/>
    <property type="match status" value="1"/>
</dbReference>
<organism evidence="1">
    <name type="scientific">marine sediment metagenome</name>
    <dbReference type="NCBI Taxonomy" id="412755"/>
    <lineage>
        <taxon>unclassified sequences</taxon>
        <taxon>metagenomes</taxon>
        <taxon>ecological metagenomes</taxon>
    </lineage>
</organism>
<dbReference type="EMBL" id="LAZR01035735">
    <property type="protein sequence ID" value="KKL26717.1"/>
    <property type="molecule type" value="Genomic_DNA"/>
</dbReference>
<protein>
    <recommendedName>
        <fullName evidence="2">ParB/Sulfiredoxin domain-containing protein</fullName>
    </recommendedName>
</protein>
<gene>
    <name evidence="1" type="ORF">LCGC14_2392510</name>
</gene>